<comment type="caution">
    <text evidence="1">The sequence shown here is derived from an EMBL/GenBank/DDBJ whole genome shotgun (WGS) entry which is preliminary data.</text>
</comment>
<gene>
    <name evidence="1" type="ORF">BE15_12715</name>
</gene>
<dbReference type="Proteomes" id="UP000075260">
    <property type="component" value="Unassembled WGS sequence"/>
</dbReference>
<protein>
    <submittedName>
        <fullName evidence="1">Uncharacterized protein</fullName>
    </submittedName>
</protein>
<sequence length="62" mass="6818">MFVDLFGGVISSLTILDNEFGREAGVQISIGGNDIWFVVAGDECHVHWTQPIGFRKSASYTQ</sequence>
<organism evidence="1 2">
    <name type="scientific">Sorangium cellulosum</name>
    <name type="common">Polyangium cellulosum</name>
    <dbReference type="NCBI Taxonomy" id="56"/>
    <lineage>
        <taxon>Bacteria</taxon>
        <taxon>Pseudomonadati</taxon>
        <taxon>Myxococcota</taxon>
        <taxon>Polyangia</taxon>
        <taxon>Polyangiales</taxon>
        <taxon>Polyangiaceae</taxon>
        <taxon>Sorangium</taxon>
    </lineage>
</organism>
<dbReference type="AlphaFoldDB" id="A0A150Q136"/>
<evidence type="ECO:0000313" key="1">
    <source>
        <dbReference type="EMBL" id="KYF61679.1"/>
    </source>
</evidence>
<name>A0A150Q136_SORCE</name>
<accession>A0A150Q136</accession>
<dbReference type="EMBL" id="JEMA01001161">
    <property type="protein sequence ID" value="KYF61679.1"/>
    <property type="molecule type" value="Genomic_DNA"/>
</dbReference>
<proteinExistence type="predicted"/>
<evidence type="ECO:0000313" key="2">
    <source>
        <dbReference type="Proteomes" id="UP000075260"/>
    </source>
</evidence>
<reference evidence="1 2" key="1">
    <citation type="submission" date="2014-02" db="EMBL/GenBank/DDBJ databases">
        <title>The small core and large imbalanced accessory genome model reveals a collaborative survival strategy of Sorangium cellulosum strains in nature.</title>
        <authorList>
            <person name="Han K."/>
            <person name="Peng R."/>
            <person name="Blom J."/>
            <person name="Li Y.-Z."/>
        </authorList>
    </citation>
    <scope>NUCLEOTIDE SEQUENCE [LARGE SCALE GENOMIC DNA]</scope>
    <source>
        <strain evidence="1 2">So0008-312</strain>
    </source>
</reference>